<dbReference type="InterPro" id="IPR036291">
    <property type="entry name" value="NAD(P)-bd_dom_sf"/>
</dbReference>
<comment type="caution">
    <text evidence="3">The sequence shown here is derived from an EMBL/GenBank/DDBJ whole genome shotgun (WGS) entry which is preliminary data.</text>
</comment>
<dbReference type="PANTHER" id="PTHR21363">
    <property type="entry name" value="PREPHENATE DEHYDROGENASE"/>
    <property type="match status" value="1"/>
</dbReference>
<accession>A0ABV7QZH8</accession>
<dbReference type="InterPro" id="IPR003099">
    <property type="entry name" value="Prephen_DH"/>
</dbReference>
<organism evidence="3 4">
    <name type="scientific">Paracoccus mangrovi</name>
    <dbReference type="NCBI Taxonomy" id="1715645"/>
    <lineage>
        <taxon>Bacteria</taxon>
        <taxon>Pseudomonadati</taxon>
        <taxon>Pseudomonadota</taxon>
        <taxon>Alphaproteobacteria</taxon>
        <taxon>Rhodobacterales</taxon>
        <taxon>Paracoccaceae</taxon>
        <taxon>Paracoccus</taxon>
    </lineage>
</organism>
<keyword evidence="1" id="KW-0560">Oxidoreductase</keyword>
<dbReference type="RefSeq" id="WP_377742806.1">
    <property type="nucleotide sequence ID" value="NZ_JBHRXJ010000002.1"/>
</dbReference>
<dbReference type="Proteomes" id="UP001595721">
    <property type="component" value="Unassembled WGS sequence"/>
</dbReference>
<feature type="domain" description="Prephenate/arogenate dehydrogenase" evidence="2">
    <location>
        <begin position="11"/>
        <end position="257"/>
    </location>
</feature>
<dbReference type="SUPFAM" id="SSF48179">
    <property type="entry name" value="6-phosphogluconate dehydrogenase C-terminal domain-like"/>
    <property type="match status" value="1"/>
</dbReference>
<keyword evidence="4" id="KW-1185">Reference proteome</keyword>
<gene>
    <name evidence="3" type="ORF">ACFOMH_04170</name>
</gene>
<dbReference type="PANTHER" id="PTHR21363:SF0">
    <property type="entry name" value="PREPHENATE DEHYDROGENASE [NADP(+)]"/>
    <property type="match status" value="1"/>
</dbReference>
<dbReference type="PROSITE" id="PS51176">
    <property type="entry name" value="PDH_ADH"/>
    <property type="match status" value="1"/>
</dbReference>
<evidence type="ECO:0000256" key="1">
    <source>
        <dbReference type="ARBA" id="ARBA00023002"/>
    </source>
</evidence>
<protein>
    <submittedName>
        <fullName evidence="3">Prephenate dehydrogenase/arogenate dehydrogenase family protein</fullName>
    </submittedName>
</protein>
<evidence type="ECO:0000259" key="2">
    <source>
        <dbReference type="PROSITE" id="PS51176"/>
    </source>
</evidence>
<dbReference type="InterPro" id="IPR050812">
    <property type="entry name" value="Preph/Arog_dehydrog"/>
</dbReference>
<reference evidence="4" key="1">
    <citation type="journal article" date="2019" name="Int. J. Syst. Evol. Microbiol.">
        <title>The Global Catalogue of Microorganisms (GCM) 10K type strain sequencing project: providing services to taxonomists for standard genome sequencing and annotation.</title>
        <authorList>
            <consortium name="The Broad Institute Genomics Platform"/>
            <consortium name="The Broad Institute Genome Sequencing Center for Infectious Disease"/>
            <person name="Wu L."/>
            <person name="Ma J."/>
        </authorList>
    </citation>
    <scope>NUCLEOTIDE SEQUENCE [LARGE SCALE GENOMIC DNA]</scope>
    <source>
        <strain evidence="4">KCTC 42899</strain>
    </source>
</reference>
<dbReference type="InterPro" id="IPR046826">
    <property type="entry name" value="PDH_N"/>
</dbReference>
<name>A0ABV7QZH8_9RHOB</name>
<dbReference type="Gene3D" id="3.40.50.720">
    <property type="entry name" value="NAD(P)-binding Rossmann-like Domain"/>
    <property type="match status" value="1"/>
</dbReference>
<dbReference type="Pfam" id="PF02153">
    <property type="entry name" value="PDH_N"/>
    <property type="match status" value="1"/>
</dbReference>
<sequence>MKEIAMSPVFPRVLILGFGAFGRLIARHLRPHLRVAICDPDPVARADAGALGLSLADVAQAGDFDLVVLAVPVPALGDCLCALAPHLRPGQMVMDVCSVKQGPADLMRRILPGDVGILGTHPMFGPQSMPGDLAGGRVVLCPVRDGAGALRWRRIAAFLRRVAGLRVIVTTPDEHDRHAALTQGLTHLLARAMADFRPHPLIRTRSFDLLAEALDMVGADAPELFEAVTQGNPHLDPLRERFARLLLAPGRDVQTGA</sequence>
<evidence type="ECO:0000313" key="4">
    <source>
        <dbReference type="Proteomes" id="UP001595721"/>
    </source>
</evidence>
<dbReference type="EMBL" id="JBHRXJ010000002">
    <property type="protein sequence ID" value="MFC3527359.1"/>
    <property type="molecule type" value="Genomic_DNA"/>
</dbReference>
<proteinExistence type="predicted"/>
<dbReference type="SUPFAM" id="SSF51735">
    <property type="entry name" value="NAD(P)-binding Rossmann-fold domains"/>
    <property type="match status" value="1"/>
</dbReference>
<evidence type="ECO:0000313" key="3">
    <source>
        <dbReference type="EMBL" id="MFC3527359.1"/>
    </source>
</evidence>
<dbReference type="InterPro" id="IPR008927">
    <property type="entry name" value="6-PGluconate_DH-like_C_sf"/>
</dbReference>